<accession>A0A1I0BSH0</accession>
<reference evidence="3 4" key="1">
    <citation type="submission" date="2016-10" db="EMBL/GenBank/DDBJ databases">
        <authorList>
            <person name="de Groot N.N."/>
        </authorList>
    </citation>
    <scope>NUCLEOTIDE SEQUENCE [LARGE SCALE GENOMIC DNA]</scope>
    <source>
        <strain evidence="3 4">DSM 18979</strain>
    </source>
</reference>
<protein>
    <submittedName>
        <fullName evidence="3">Inner membrane protein</fullName>
    </submittedName>
</protein>
<keyword evidence="1" id="KW-1133">Transmembrane helix</keyword>
<sequence>MNIDLLEWLGYLASILVLISLLMSSIVKLRWINLLGSFLFATYGFLIGALPVGLVNSCIVFINIYYLTKVYTSKKDYFKILEIDADSKYLHYFQDFYKDEIHKYFSQSVFSLKKDHVGFYILRNLVPAGLFIASKYDEKTLKIELDFVIPEYRDFKIGQYVYEEQKEYFLQRGYQRFLSHSCNKEHTRYLEKMGFHQKEENNIKIFEKIITPIE</sequence>
<proteinExistence type="predicted"/>
<dbReference type="AlphaFoldDB" id="A0A1I0BSH0"/>
<evidence type="ECO:0000256" key="1">
    <source>
        <dbReference type="SAM" id="Phobius"/>
    </source>
</evidence>
<organism evidence="3 4">
    <name type="scientific">Natronincola peptidivorans</name>
    <dbReference type="NCBI Taxonomy" id="426128"/>
    <lineage>
        <taxon>Bacteria</taxon>
        <taxon>Bacillati</taxon>
        <taxon>Bacillota</taxon>
        <taxon>Clostridia</taxon>
        <taxon>Peptostreptococcales</taxon>
        <taxon>Natronincolaceae</taxon>
        <taxon>Natronincola</taxon>
    </lineage>
</organism>
<evidence type="ECO:0000259" key="2">
    <source>
        <dbReference type="PROSITE" id="PS51186"/>
    </source>
</evidence>
<dbReference type="InterPro" id="IPR016181">
    <property type="entry name" value="Acyl_CoA_acyltransferase"/>
</dbReference>
<keyword evidence="4" id="KW-1185">Reference proteome</keyword>
<name>A0A1I0BSH0_9FIRM</name>
<dbReference type="OrthoDB" id="677174at2"/>
<dbReference type="STRING" id="426128.SAMN05660297_01398"/>
<evidence type="ECO:0000313" key="3">
    <source>
        <dbReference type="EMBL" id="SET09914.1"/>
    </source>
</evidence>
<dbReference type="RefSeq" id="WP_090441350.1">
    <property type="nucleotide sequence ID" value="NZ_FOHU01000004.1"/>
</dbReference>
<keyword evidence="1" id="KW-0812">Transmembrane</keyword>
<feature type="transmembrane region" description="Helical" evidence="1">
    <location>
        <begin position="38"/>
        <end position="66"/>
    </location>
</feature>
<dbReference type="PROSITE" id="PS51186">
    <property type="entry name" value="GNAT"/>
    <property type="match status" value="1"/>
</dbReference>
<dbReference type="EMBL" id="FOHU01000004">
    <property type="protein sequence ID" value="SET09914.1"/>
    <property type="molecule type" value="Genomic_DNA"/>
</dbReference>
<keyword evidence="1" id="KW-0472">Membrane</keyword>
<evidence type="ECO:0000313" key="4">
    <source>
        <dbReference type="Proteomes" id="UP000199568"/>
    </source>
</evidence>
<dbReference type="Proteomes" id="UP000199568">
    <property type="component" value="Unassembled WGS sequence"/>
</dbReference>
<feature type="transmembrane region" description="Helical" evidence="1">
    <location>
        <begin position="6"/>
        <end position="26"/>
    </location>
</feature>
<dbReference type="SUPFAM" id="SSF55729">
    <property type="entry name" value="Acyl-CoA N-acyltransferases (Nat)"/>
    <property type="match status" value="1"/>
</dbReference>
<feature type="domain" description="N-acetyltransferase" evidence="2">
    <location>
        <begin position="62"/>
        <end position="214"/>
    </location>
</feature>
<dbReference type="Gene3D" id="3.40.630.30">
    <property type="match status" value="1"/>
</dbReference>
<dbReference type="GO" id="GO:0016747">
    <property type="term" value="F:acyltransferase activity, transferring groups other than amino-acyl groups"/>
    <property type="evidence" value="ECO:0007669"/>
    <property type="project" value="InterPro"/>
</dbReference>
<dbReference type="InterPro" id="IPR000182">
    <property type="entry name" value="GNAT_dom"/>
</dbReference>
<dbReference type="Pfam" id="PF00583">
    <property type="entry name" value="Acetyltransf_1"/>
    <property type="match status" value="1"/>
</dbReference>
<gene>
    <name evidence="3" type="ORF">SAMN05660297_01398</name>
</gene>